<keyword evidence="7" id="KW-0560">Oxidoreductase</keyword>
<gene>
    <name evidence="8" type="ORF">ASTO00021_LOCUS11645</name>
</gene>
<dbReference type="GO" id="GO:0006099">
    <property type="term" value="P:tricarboxylic acid cycle"/>
    <property type="evidence" value="ECO:0007669"/>
    <property type="project" value="UniProtKB-KW"/>
</dbReference>
<reference evidence="8" key="1">
    <citation type="submission" date="2021-01" db="EMBL/GenBank/DDBJ databases">
        <authorList>
            <person name="Corre E."/>
            <person name="Pelletier E."/>
            <person name="Niang G."/>
            <person name="Scheremetjew M."/>
            <person name="Finn R."/>
            <person name="Kale V."/>
            <person name="Holt S."/>
            <person name="Cochrane G."/>
            <person name="Meng A."/>
            <person name="Brown T."/>
            <person name="Cohen L."/>
        </authorList>
    </citation>
    <scope>NUCLEOTIDE SEQUENCE</scope>
    <source>
        <strain evidence="8">GSBS06</strain>
    </source>
</reference>
<dbReference type="SUPFAM" id="SSF53659">
    <property type="entry name" value="Isocitrate/Isopropylmalate dehydrogenase-like"/>
    <property type="match status" value="1"/>
</dbReference>
<dbReference type="PIRSF" id="PIRSF009407">
    <property type="entry name" value="IDH_monmr"/>
    <property type="match status" value="1"/>
</dbReference>
<evidence type="ECO:0000256" key="7">
    <source>
        <dbReference type="ARBA" id="ARBA00023002"/>
    </source>
</evidence>
<dbReference type="GO" id="GO:0004450">
    <property type="term" value="F:isocitrate dehydrogenase (NADP+) activity"/>
    <property type="evidence" value="ECO:0007669"/>
    <property type="project" value="InterPro"/>
</dbReference>
<evidence type="ECO:0000256" key="2">
    <source>
        <dbReference type="ARBA" id="ARBA00022435"/>
    </source>
</evidence>
<evidence type="ECO:0000256" key="6">
    <source>
        <dbReference type="ARBA" id="ARBA00022857"/>
    </source>
</evidence>
<protein>
    <recommendedName>
        <fullName evidence="9">Isocitrate dehydrogenase (NADP(+))</fullName>
    </recommendedName>
</protein>
<evidence type="ECO:0000313" key="8">
    <source>
        <dbReference type="EMBL" id="CAE0441513.1"/>
    </source>
</evidence>
<dbReference type="NCBIfam" id="TIGR00178">
    <property type="entry name" value="monomer_idh"/>
    <property type="match status" value="1"/>
</dbReference>
<evidence type="ECO:0000256" key="4">
    <source>
        <dbReference type="ARBA" id="ARBA00022723"/>
    </source>
</evidence>
<name>A0A7S3PJM8_9STRA</name>
<keyword evidence="3" id="KW-0816">Tricarboxylic acid cycle</keyword>
<dbReference type="GO" id="GO:0046872">
    <property type="term" value="F:metal ion binding"/>
    <property type="evidence" value="ECO:0007669"/>
    <property type="project" value="UniProtKB-KW"/>
</dbReference>
<dbReference type="PANTHER" id="PTHR36999:SF1">
    <property type="entry name" value="ISOCITRATE DEHYDROGENASE (NADP(+))"/>
    <property type="match status" value="1"/>
</dbReference>
<keyword evidence="2" id="KW-0329">Glyoxylate bypass</keyword>
<accession>A0A7S3PJM8</accession>
<evidence type="ECO:0000256" key="3">
    <source>
        <dbReference type="ARBA" id="ARBA00022532"/>
    </source>
</evidence>
<dbReference type="PANTHER" id="PTHR36999">
    <property type="entry name" value="ISOCITRATE DEHYDROGENASE [NADP]"/>
    <property type="match status" value="1"/>
</dbReference>
<dbReference type="AlphaFoldDB" id="A0A7S3PJM8"/>
<comment type="cofactor">
    <cofactor evidence="1">
        <name>Mg(2+)</name>
        <dbReference type="ChEBI" id="CHEBI:18420"/>
    </cofactor>
</comment>
<keyword evidence="4" id="KW-0479">Metal-binding</keyword>
<evidence type="ECO:0000256" key="5">
    <source>
        <dbReference type="ARBA" id="ARBA00022842"/>
    </source>
</evidence>
<keyword evidence="6" id="KW-0521">NADP</keyword>
<keyword evidence="5" id="KW-0460">Magnesium</keyword>
<evidence type="ECO:0008006" key="9">
    <source>
        <dbReference type="Google" id="ProtNLM"/>
    </source>
</evidence>
<evidence type="ECO:0000256" key="1">
    <source>
        <dbReference type="ARBA" id="ARBA00001946"/>
    </source>
</evidence>
<dbReference type="EMBL" id="HBIN01015344">
    <property type="protein sequence ID" value="CAE0441513.1"/>
    <property type="molecule type" value="Transcribed_RNA"/>
</dbReference>
<dbReference type="GO" id="GO:0006097">
    <property type="term" value="P:glyoxylate cycle"/>
    <property type="evidence" value="ECO:0007669"/>
    <property type="project" value="UniProtKB-KW"/>
</dbReference>
<dbReference type="Pfam" id="PF03971">
    <property type="entry name" value="IDH"/>
    <property type="match status" value="1"/>
</dbReference>
<proteinExistence type="predicted"/>
<organism evidence="8">
    <name type="scientific">Aplanochytrium stocchinoi</name>
    <dbReference type="NCBI Taxonomy" id="215587"/>
    <lineage>
        <taxon>Eukaryota</taxon>
        <taxon>Sar</taxon>
        <taxon>Stramenopiles</taxon>
        <taxon>Bigyra</taxon>
        <taxon>Labyrinthulomycetes</taxon>
        <taxon>Thraustochytrida</taxon>
        <taxon>Thraustochytriidae</taxon>
        <taxon>Aplanochytrium</taxon>
    </lineage>
</organism>
<sequence length="773" mass="85394">MQSKMLAALQRHSHGLQLGRFAQKTARQSFHTSKPLQNKIVYTHTDEAPALATYSFLPIIRKFAEPAGVKVDLADISVASRIVAQWNDKLPDHQKVPDTLSALGELCLKPEANIIKLPNISASVPQLNEAIAELQEQGYDIPSYTQTPGTPEEKDAHSRYAKVLGSVVNPVLREGNSDRRVAGPVKEYSQKHPHRMMKPYSPDCRASVAHMEDGDFFSSEQSTTMEKPCKVQIEFIGNDGENIVLKEFFSLEAGEILDAATMDCGKLCEFFDSAINKAKEEDMLLSLHLKATMMKVSDPIMFGHMVKVYYKDVFEKHASLFERIGVNPNNGVGDVYEKIATLPNEERLMIETDILEVYKTRPKLAMVNSAKGITNLHVPSDVIVDASMPNVARDGGKMWGEDDDLHETTCIIPDRCYAGIYQEVLKFCKENGAFDPATMGTVNNVGLMAQKAEEYGSHDKTFEISADGSVQVVNDSGDVVFTHTVRKGDIWRACQTKDAPIKDWVGLAVRRSRASGYPAIFWLNSARAHDAEIIKKIEKYLPEFDTSGLDISIMTPEQACVKSMRRAKDGENTISVTGNVLRDYLTDLFPILELGTSAKMLSVVPMLAGGGMYETGAGGSAPKHAQQFVEEGHLRWDSLGEFLALAVSLQDLSEKTNNPKAKILGDTLNQATSTLMNTGKSPSRKVNEIDNRGSHFYLAMYWAEALANQTEDPALASEFKDLAKTLAENEETIAEELIKCQGKPMDIGGYYQPDPKKVENAMRPSKTLNAIIG</sequence>
<dbReference type="InterPro" id="IPR004436">
    <property type="entry name" value="Isocitrate_DH_NADP_mono"/>
</dbReference>